<proteinExistence type="inferred from homology"/>
<dbReference type="Gene3D" id="3.40.50.150">
    <property type="entry name" value="Vaccinia Virus protein VP39"/>
    <property type="match status" value="1"/>
</dbReference>
<dbReference type="Pfam" id="PF00173">
    <property type="entry name" value="Cyt-b5"/>
    <property type="match status" value="1"/>
</dbReference>
<comment type="caution">
    <text evidence="4">The sequence shown here is derived from an EMBL/GenBank/DDBJ whole genome shotgun (WGS) entry which is preliminary data.</text>
</comment>
<dbReference type="SUPFAM" id="SSF53335">
    <property type="entry name" value="S-adenosyl-L-methionine-dependent methyltransferases"/>
    <property type="match status" value="1"/>
</dbReference>
<feature type="compositionally biased region" description="Pro residues" evidence="2">
    <location>
        <begin position="398"/>
        <end position="423"/>
    </location>
</feature>
<protein>
    <recommendedName>
        <fullName evidence="3">Cytochrome b5 heme-binding domain-containing protein</fullName>
    </recommendedName>
</protein>
<feature type="region of interest" description="Disordered" evidence="2">
    <location>
        <begin position="1"/>
        <end position="70"/>
    </location>
</feature>
<evidence type="ECO:0000256" key="2">
    <source>
        <dbReference type="SAM" id="MobiDB-lite"/>
    </source>
</evidence>
<sequence length="1751" mass="200119">MHDDEGCPPPDPTKQDGDVASATAAAPDKSFDKPPSTTSPARGGDDLPDHQQQQHSGIVPAGPDDEHDEDEFELTDGYETASTGSTSVTSSIYAHTIEHGRRYQHFKNGRYPIPNDDEELNREDMKHAMMMELCDGQLFYAPIGEHPQKILDIGTGTGIWAIEMGDRFPNARVRGVDISPTQPAWVPPNVDFLVDDCEEGEWLDKDCDLVHFRFMTVILKDVPKVLRNAYESLKPGGWIELQELSGEVLCDDGTMPDDDPLKYMYELCQQAFGKFGMNVTIPKHLEPLLRDAGFVNIQCIVKKVPIGPWARDKTLRVIGMYQKMAVQDLMPALPGRPFTALGMSQVESQTPAQQPPPQPQPPQLPFRTPPVTPSQPPPQQQPPQVPQQPPQVVTQQPPQQPPQHPPQVPQQPPLPPPLVPIVPPQHALNPPRPPSPWLAKFGSIDFALLNNRWATYNHSGVAPLLPRLDPTFHSENEDQFKNKPPYPRPWDHELDMLFASEKAQLLSNGGLTTWEFAPLAEFLTNDWPGGHRVSDRIVTPEEEKTPLVQVDEDKWHPVWKRHKWYDFVVKIVDGKHIRAPLPGIGPDDVWSVDNERLWEELRVCIELADRKLRLLADSDFLYNLVHSSKEEWDDAELTADAADRAHYDVVTPFLKPYHLPAYPKKRSAEETLNMIADKLAPRLVWTFFDDDYFHHQTAIAEVEIFGFTGPLWHKGEFPEDNPNATTFVATSLHVSPLRVLLREESTVAERCHARFSFAATHSIWNWRVGFHDKREPMYGEQWIAELGHAGITEFFGGHDLAEVPKLMGYGKPGNKYGITATQWPSPPSETIERIKGKLIGYLGASWENLAIPSAWFSALQMEDFWADTVKKYGLEAVRAPRVFRSEVAWWGFYLDAGHADMILNDQTVIRAKVLPEIRKALDAIEARRKEWKRLRPWQDYEHKLWSESPYSNVMGRNLVDAFTKWADPSWRYEESNALIAEYRAASIAEKMARWTFDAVRRNEDQPPRLRDRVFGVLALMMAATLPKREDGENGITEKRTMYNVWFPSKAALAGDGEKWEFNPKWLWGQDYPPWFQIEPRDTPDFELPPGPGNQGNPTPKPSKRLEYLERALAIFQDIETTQSLPSLLHNAIEKELKSMFQQAAWIKQDTEWLDWSFEWPQYTTALGFRGPDQLLYTQYSGLQPSPAPVGFLTHVEARPVQVADSFDRNGDPLLAHFTMAQVADVNAANDYRNVCWVVVPHPKRSKDVAIYDIAQVFRDRPELDPQEVLYWTKYGKGIFKDQLLAWVKEHLKPCGKLAFGYSQSEIIENDGTQAKPWWIVIGLWIYDITNYNYFNDDEQFSLVLTADAYKKHGPLRAIGDVHPWLLKRLEPYRCGVYIPDWFEIPGIPENVPQAPLPPAPDWKDRVFTQRDVERYIYPQTGMYCIIDNEVWDLGRYMHQHPGGYQTLRKHAGTDVTALMEQLHGPGIQDQLDAWRPWLRLGRVIEERTYDDAIDDDEVVIFDIVYKIPSVKELMYVFPGIGSNEVAECLEHDLTELFGGTDASEEIHGPEGTPDCLRTLLENNQFVRAVRRPPQMSRRRITSQELAKHAYAPERKQWLEPKWTVPPSPEEPGSPTDEEEHGFAGWVAVQEAEGGKVMVYNVTPMVRFDENDNLVNILRQSLGKFVTDPNMAQFLRTRRRAFIIGELMDDPKGEPEDIISTYSPVRVEEENTRRLSVVSVQPRGTKRGHEFVTEGEEVDEDEKRRRRARTVA</sequence>
<evidence type="ECO:0000256" key="1">
    <source>
        <dbReference type="ARBA" id="ARBA00038158"/>
    </source>
</evidence>
<keyword evidence="5" id="KW-1185">Reference proteome</keyword>
<accession>A0ABR3VIL5</accession>
<evidence type="ECO:0000313" key="4">
    <source>
        <dbReference type="EMBL" id="KAL1841316.1"/>
    </source>
</evidence>
<feature type="region of interest" description="Disordered" evidence="2">
    <location>
        <begin position="1719"/>
        <end position="1751"/>
    </location>
</feature>
<dbReference type="InterPro" id="IPR029063">
    <property type="entry name" value="SAM-dependent_MTases_sf"/>
</dbReference>
<dbReference type="Proteomes" id="UP001583172">
    <property type="component" value="Unassembled WGS sequence"/>
</dbReference>
<dbReference type="CDD" id="cd02440">
    <property type="entry name" value="AdoMet_MTases"/>
    <property type="match status" value="1"/>
</dbReference>
<evidence type="ECO:0000313" key="5">
    <source>
        <dbReference type="Proteomes" id="UP001583172"/>
    </source>
</evidence>
<dbReference type="InterPro" id="IPR001199">
    <property type="entry name" value="Cyt_B5-like_heme/steroid-bd"/>
</dbReference>
<name>A0ABR3VIL5_HUMIN</name>
<feature type="region of interest" description="Disordered" evidence="2">
    <location>
        <begin position="1079"/>
        <end position="1102"/>
    </location>
</feature>
<comment type="similarity">
    <text evidence="1">Belongs to the methyltransferase superfamily. LaeA methyltransferase family.</text>
</comment>
<feature type="compositionally biased region" description="Pro residues" evidence="2">
    <location>
        <begin position="353"/>
        <end position="389"/>
    </location>
</feature>
<gene>
    <name evidence="4" type="ORF">VTJ49DRAFT_7153</name>
</gene>
<dbReference type="PANTHER" id="PTHR43591">
    <property type="entry name" value="METHYLTRANSFERASE"/>
    <property type="match status" value="1"/>
</dbReference>
<dbReference type="InterPro" id="IPR036400">
    <property type="entry name" value="Cyt_B5-like_heme/steroid_sf"/>
</dbReference>
<feature type="domain" description="Cytochrome b5 heme-binding" evidence="3">
    <location>
        <begin position="1404"/>
        <end position="1484"/>
    </location>
</feature>
<feature type="region of interest" description="Disordered" evidence="2">
    <location>
        <begin position="1601"/>
        <end position="1620"/>
    </location>
</feature>
<evidence type="ECO:0000259" key="3">
    <source>
        <dbReference type="PROSITE" id="PS50255"/>
    </source>
</evidence>
<dbReference type="EMBL" id="JAZGSY010000079">
    <property type="protein sequence ID" value="KAL1841316.1"/>
    <property type="molecule type" value="Genomic_DNA"/>
</dbReference>
<feature type="region of interest" description="Disordered" evidence="2">
    <location>
        <begin position="346"/>
        <end position="434"/>
    </location>
</feature>
<reference evidence="4 5" key="1">
    <citation type="journal article" date="2024" name="Commun. Biol.">
        <title>Comparative genomic analysis of thermophilic fungi reveals convergent evolutionary adaptations and gene losses.</title>
        <authorList>
            <person name="Steindorff A.S."/>
            <person name="Aguilar-Pontes M.V."/>
            <person name="Robinson A.J."/>
            <person name="Andreopoulos B."/>
            <person name="LaButti K."/>
            <person name="Kuo A."/>
            <person name="Mondo S."/>
            <person name="Riley R."/>
            <person name="Otillar R."/>
            <person name="Haridas S."/>
            <person name="Lipzen A."/>
            <person name="Grimwood J."/>
            <person name="Schmutz J."/>
            <person name="Clum A."/>
            <person name="Reid I.D."/>
            <person name="Moisan M.C."/>
            <person name="Butler G."/>
            <person name="Nguyen T.T.M."/>
            <person name="Dewar K."/>
            <person name="Conant G."/>
            <person name="Drula E."/>
            <person name="Henrissat B."/>
            <person name="Hansel C."/>
            <person name="Singer S."/>
            <person name="Hutchinson M.I."/>
            <person name="de Vries R.P."/>
            <person name="Natvig D.O."/>
            <person name="Powell A.J."/>
            <person name="Tsang A."/>
            <person name="Grigoriev I.V."/>
        </authorList>
    </citation>
    <scope>NUCLEOTIDE SEQUENCE [LARGE SCALE GENOMIC DNA]</scope>
    <source>
        <strain evidence="4 5">CBS 620.91</strain>
    </source>
</reference>
<dbReference type="PROSITE" id="PS50255">
    <property type="entry name" value="CYTOCHROME_B5_2"/>
    <property type="match status" value="1"/>
</dbReference>
<dbReference type="SMART" id="SM01117">
    <property type="entry name" value="Cyt-b5"/>
    <property type="match status" value="2"/>
</dbReference>
<dbReference type="Pfam" id="PF13489">
    <property type="entry name" value="Methyltransf_23"/>
    <property type="match status" value="1"/>
</dbReference>
<organism evidence="4 5">
    <name type="scientific">Humicola insolens</name>
    <name type="common">Soft-rot fungus</name>
    <dbReference type="NCBI Taxonomy" id="85995"/>
    <lineage>
        <taxon>Eukaryota</taxon>
        <taxon>Fungi</taxon>
        <taxon>Dikarya</taxon>
        <taxon>Ascomycota</taxon>
        <taxon>Pezizomycotina</taxon>
        <taxon>Sordariomycetes</taxon>
        <taxon>Sordariomycetidae</taxon>
        <taxon>Sordariales</taxon>
        <taxon>Chaetomiaceae</taxon>
        <taxon>Mycothermus</taxon>
    </lineage>
</organism>
<dbReference type="SUPFAM" id="SSF55856">
    <property type="entry name" value="Cytochrome b5-like heme/steroid binding domain"/>
    <property type="match status" value="1"/>
</dbReference>
<dbReference type="Gene3D" id="3.10.120.10">
    <property type="entry name" value="Cytochrome b5-like heme/steroid binding domain"/>
    <property type="match status" value="1"/>
</dbReference>
<dbReference type="PANTHER" id="PTHR43591:SF10">
    <property type="entry name" value="ABC TRANSMEMBRANE TYPE-1 DOMAIN-CONTAINING PROTEIN-RELATED"/>
    <property type="match status" value="1"/>
</dbReference>